<feature type="chain" id="PRO_5047016707" evidence="1">
    <location>
        <begin position="21"/>
        <end position="237"/>
    </location>
</feature>
<dbReference type="EMBL" id="JAILXK010000001">
    <property type="protein sequence ID" value="MBY4636009.1"/>
    <property type="molecule type" value="Genomic_DNA"/>
</dbReference>
<organism evidence="2 3">
    <name type="scientific">Sphingopyxis jiangsuensis</name>
    <dbReference type="NCBI Taxonomy" id="2871171"/>
    <lineage>
        <taxon>Bacteria</taxon>
        <taxon>Pseudomonadati</taxon>
        <taxon>Pseudomonadota</taxon>
        <taxon>Alphaproteobacteria</taxon>
        <taxon>Sphingomonadales</taxon>
        <taxon>Sphingomonadaceae</taxon>
        <taxon>Sphingopyxis</taxon>
    </lineage>
</organism>
<evidence type="ECO:0000313" key="3">
    <source>
        <dbReference type="Proteomes" id="UP001166571"/>
    </source>
</evidence>
<feature type="signal peptide" evidence="1">
    <location>
        <begin position="1"/>
        <end position="20"/>
    </location>
</feature>
<evidence type="ECO:0000313" key="2">
    <source>
        <dbReference type="EMBL" id="MBY4636009.1"/>
    </source>
</evidence>
<dbReference type="Proteomes" id="UP001166571">
    <property type="component" value="Unassembled WGS sequence"/>
</dbReference>
<comment type="caution">
    <text evidence="2">The sequence shown here is derived from an EMBL/GenBank/DDBJ whole genome shotgun (WGS) entry which is preliminary data.</text>
</comment>
<accession>A0ABS7MAL4</accession>
<gene>
    <name evidence="2" type="ORF">K5P26_02500</name>
</gene>
<dbReference type="RefSeq" id="WP_222135655.1">
    <property type="nucleotide sequence ID" value="NZ_JAILXK010000001.1"/>
</dbReference>
<keyword evidence="1" id="KW-0732">Signal</keyword>
<name>A0ABS7MAL4_9SPHN</name>
<protein>
    <submittedName>
        <fullName evidence="2">Uncharacterized protein</fullName>
    </submittedName>
</protein>
<keyword evidence="3" id="KW-1185">Reference proteome</keyword>
<evidence type="ECO:0000256" key="1">
    <source>
        <dbReference type="SAM" id="SignalP"/>
    </source>
</evidence>
<reference evidence="2" key="1">
    <citation type="submission" date="2021-08" db="EMBL/GenBank/DDBJ databases">
        <title>Sphingopyxis panaciterrulae sp. nov., isolated from the surface water of the Yellow Sea.</title>
        <authorList>
            <person name="Gao Z."/>
            <person name="Zhang D."/>
            <person name="Zhang A."/>
        </authorList>
    </citation>
    <scope>NUCLEOTIDE SEQUENCE</scope>
    <source>
        <strain evidence="2">XHP0097</strain>
    </source>
</reference>
<sequence length="237" mass="26555">MKATMFVTVILSITMGPSQAAAGELWSAFDEDRVDLCPAEGEFPADQASEYIAYNVHELGKALETLAEDRERHDQNSDRWGQPVPLFDRERQTMLRSVIDSAQFFSLNILAPVERVERADGVATDVRSIRVPPPTGTGSKERLRIGFARMLASAEDENGAILFDYNDALREMDAWTPVHDNIDGKSFHSYPLLLARDRLAAAHRALHSVMLEAIEQPSFAPNLERFVWAACHDDIEK</sequence>
<proteinExistence type="predicted"/>